<keyword evidence="2" id="KW-1185">Reference proteome</keyword>
<name>D6GSS1_FILAD</name>
<dbReference type="STRING" id="546269.HMPREF0389_01158"/>
<proteinExistence type="predicted"/>
<dbReference type="AlphaFoldDB" id="D6GSS1"/>
<dbReference type="Proteomes" id="UP000007468">
    <property type="component" value="Chromosome"/>
</dbReference>
<dbReference type="EMBL" id="CP002390">
    <property type="protein sequence ID" value="EFE27906.1"/>
    <property type="molecule type" value="Genomic_DNA"/>
</dbReference>
<organism evidence="1 2">
    <name type="scientific">Filifactor alocis (strain ATCC 35896 / CCUG 47790 / D40 B5)</name>
    <name type="common">Fusobacterium alocis</name>
    <dbReference type="NCBI Taxonomy" id="546269"/>
    <lineage>
        <taxon>Bacteria</taxon>
        <taxon>Bacillati</taxon>
        <taxon>Bacillota</taxon>
        <taxon>Clostridia</taxon>
        <taxon>Peptostreptococcales</taxon>
        <taxon>Filifactoraceae</taxon>
        <taxon>Filifactor</taxon>
    </lineage>
</organism>
<accession>D6GSS1</accession>
<evidence type="ECO:0000313" key="2">
    <source>
        <dbReference type="Proteomes" id="UP000007468"/>
    </source>
</evidence>
<reference evidence="2" key="1">
    <citation type="submission" date="2010-12" db="EMBL/GenBank/DDBJ databases">
        <title>The genome sequence of Filifactor alocis strain ATCC 35896.</title>
        <authorList>
            <consortium name="The Broad Institute Genome Sequencing Platform"/>
            <person name="Ward D."/>
            <person name="Earl A."/>
            <person name="Feldgarden M."/>
            <person name="Young S.K."/>
            <person name="Gargeya S."/>
            <person name="Zeng Q."/>
            <person name="Alvarado L."/>
            <person name="Berlin A."/>
            <person name="Bochicchio J."/>
            <person name="Chapman S.B."/>
            <person name="Chen Z."/>
            <person name="Freedman E."/>
            <person name="Gellesch M."/>
            <person name="Goldberg J."/>
            <person name="Griggs A."/>
            <person name="Gujja S."/>
            <person name="Heilman E."/>
            <person name="Heiman D."/>
            <person name="Howarth C."/>
            <person name="Mehta T."/>
            <person name="Neiman D."/>
            <person name="Pearson M."/>
            <person name="Roberts A."/>
            <person name="Saif S."/>
            <person name="Shea T."/>
            <person name="Shenoy N."/>
            <person name="Sisk P."/>
            <person name="Stolte C."/>
            <person name="Sykes S."/>
            <person name="White J."/>
            <person name="Yandava C."/>
            <person name="Izard J."/>
            <person name="Blanton J.M."/>
            <person name="Baranova O.V."/>
            <person name="Tanner A.C."/>
            <person name="Dewhirst F.E."/>
            <person name="Haas B."/>
            <person name="Nusbaum C."/>
            <person name="Birren B."/>
        </authorList>
    </citation>
    <scope>NUCLEOTIDE SEQUENCE [LARGE SCALE GENOMIC DNA]</scope>
    <source>
        <strain evidence="2">ATCC 35896 / CCUG 47790 / D40 B5</strain>
    </source>
</reference>
<dbReference type="InterPro" id="IPR046644">
    <property type="entry name" value="DUF6756"/>
</dbReference>
<sequence length="163" mass="19344">MEYLGDTMEIRNEIERVIKEHTLDRKRCFECSKMSYHSIIKSIEQKFTRTNNIHWSNMGQGFKRNFLCQIIDVSEDSMWVQQLPKIISSHDDMVYVLFEDVIHFQPKYWIYEMGISELICIIGNVNGLNDFYIVSKKLDWLISENHEDIVSFVGDTLDISCFE</sequence>
<dbReference type="KEGG" id="faa:HMPREF0389_01158"/>
<dbReference type="eggNOG" id="ENOG50305AN">
    <property type="taxonomic scope" value="Bacteria"/>
</dbReference>
<evidence type="ECO:0000313" key="1">
    <source>
        <dbReference type="EMBL" id="EFE27906.1"/>
    </source>
</evidence>
<dbReference type="Pfam" id="PF20541">
    <property type="entry name" value="DUF6756"/>
    <property type="match status" value="1"/>
</dbReference>
<protein>
    <submittedName>
        <fullName evidence="1">Uncharacterized protein</fullName>
    </submittedName>
</protein>
<gene>
    <name evidence="1" type="ordered locus">HMPREF0389_01158</name>
</gene>